<dbReference type="Proteomes" id="UP000054248">
    <property type="component" value="Unassembled WGS sequence"/>
</dbReference>
<name>A0A0C3K5I1_9AGAM</name>
<accession>A0A0C3K5I1</accession>
<keyword evidence="2" id="KW-1185">Reference proteome</keyword>
<reference evidence="1 2" key="1">
    <citation type="submission" date="2014-04" db="EMBL/GenBank/DDBJ databases">
        <authorList>
            <consortium name="DOE Joint Genome Institute"/>
            <person name="Kuo A."/>
            <person name="Girlanda M."/>
            <person name="Perotto S."/>
            <person name="Kohler A."/>
            <person name="Nagy L.G."/>
            <person name="Floudas D."/>
            <person name="Copeland A."/>
            <person name="Barry K.W."/>
            <person name="Cichocki N."/>
            <person name="Veneault-Fourrey C."/>
            <person name="LaButti K."/>
            <person name="Lindquist E.A."/>
            <person name="Lipzen A."/>
            <person name="Lundell T."/>
            <person name="Morin E."/>
            <person name="Murat C."/>
            <person name="Sun H."/>
            <person name="Tunlid A."/>
            <person name="Henrissat B."/>
            <person name="Grigoriev I.V."/>
            <person name="Hibbett D.S."/>
            <person name="Martin F."/>
            <person name="Nordberg H.P."/>
            <person name="Cantor M.N."/>
            <person name="Hua S.X."/>
        </authorList>
    </citation>
    <scope>NUCLEOTIDE SEQUENCE [LARGE SCALE GENOMIC DNA]</scope>
    <source>
        <strain evidence="1 2">MUT 4182</strain>
    </source>
</reference>
<reference evidence="2" key="2">
    <citation type="submission" date="2015-01" db="EMBL/GenBank/DDBJ databases">
        <title>Evolutionary Origins and Diversification of the Mycorrhizal Mutualists.</title>
        <authorList>
            <consortium name="DOE Joint Genome Institute"/>
            <consortium name="Mycorrhizal Genomics Consortium"/>
            <person name="Kohler A."/>
            <person name="Kuo A."/>
            <person name="Nagy L.G."/>
            <person name="Floudas D."/>
            <person name="Copeland A."/>
            <person name="Barry K.W."/>
            <person name="Cichocki N."/>
            <person name="Veneault-Fourrey C."/>
            <person name="LaButti K."/>
            <person name="Lindquist E.A."/>
            <person name="Lipzen A."/>
            <person name="Lundell T."/>
            <person name="Morin E."/>
            <person name="Murat C."/>
            <person name="Riley R."/>
            <person name="Ohm R."/>
            <person name="Sun H."/>
            <person name="Tunlid A."/>
            <person name="Henrissat B."/>
            <person name="Grigoriev I.V."/>
            <person name="Hibbett D.S."/>
            <person name="Martin F."/>
        </authorList>
    </citation>
    <scope>NUCLEOTIDE SEQUENCE [LARGE SCALE GENOMIC DNA]</scope>
    <source>
        <strain evidence="2">MUT 4182</strain>
    </source>
</reference>
<organism evidence="1 2">
    <name type="scientific">Tulasnella calospora MUT 4182</name>
    <dbReference type="NCBI Taxonomy" id="1051891"/>
    <lineage>
        <taxon>Eukaryota</taxon>
        <taxon>Fungi</taxon>
        <taxon>Dikarya</taxon>
        <taxon>Basidiomycota</taxon>
        <taxon>Agaricomycotina</taxon>
        <taxon>Agaricomycetes</taxon>
        <taxon>Cantharellales</taxon>
        <taxon>Tulasnellaceae</taxon>
        <taxon>Tulasnella</taxon>
    </lineage>
</organism>
<sequence>MNVAVEERLGPARTLSAEEVYNPTFRKRNSTIRTHLTSSALRKSFTILMVNLSLLSATAGLLAAASTLVSATPVPSHQNDQPRACIIPFANKHAVARRSESYNPADVVARDLRRMQRRNELVDRMERSGTEKVKVKRTAAALEPYDINTFRKARMNKRQGSAADPLVNKADDCWSSFYFV</sequence>
<evidence type="ECO:0000313" key="2">
    <source>
        <dbReference type="Proteomes" id="UP000054248"/>
    </source>
</evidence>
<evidence type="ECO:0000313" key="1">
    <source>
        <dbReference type="EMBL" id="KIO16648.1"/>
    </source>
</evidence>
<dbReference type="HOGENOM" id="CLU_1497300_0_0_1"/>
<protein>
    <submittedName>
        <fullName evidence="1">Uncharacterized protein</fullName>
    </submittedName>
</protein>
<gene>
    <name evidence="1" type="ORF">M407DRAFT_33704</name>
</gene>
<proteinExistence type="predicted"/>
<dbReference type="AlphaFoldDB" id="A0A0C3K5I1"/>
<dbReference type="OrthoDB" id="3248045at2759"/>
<dbReference type="EMBL" id="KN823512">
    <property type="protein sequence ID" value="KIO16648.1"/>
    <property type="molecule type" value="Genomic_DNA"/>
</dbReference>